<dbReference type="SMART" id="SM00952">
    <property type="entry name" value="RAP"/>
    <property type="match status" value="1"/>
</dbReference>
<evidence type="ECO:0000259" key="3">
    <source>
        <dbReference type="SMART" id="SM00952"/>
    </source>
</evidence>
<dbReference type="AlphaFoldDB" id="A0A1B6DEQ9"/>
<dbReference type="GO" id="GO:0044528">
    <property type="term" value="P:regulation of mitochondrial mRNA stability"/>
    <property type="evidence" value="ECO:0007669"/>
    <property type="project" value="InterPro"/>
</dbReference>
<dbReference type="Pfam" id="PF06743">
    <property type="entry name" value="FAST_1"/>
    <property type="match status" value="1"/>
</dbReference>
<name>A0A1B6DEQ9_9HEMI</name>
<dbReference type="Pfam" id="PF08368">
    <property type="entry name" value="FAST_2"/>
    <property type="match status" value="1"/>
</dbReference>
<dbReference type="PANTHER" id="PTHR21228">
    <property type="entry name" value="FAST LEU-RICH DOMAIN-CONTAINING"/>
    <property type="match status" value="1"/>
</dbReference>
<dbReference type="InterPro" id="IPR013584">
    <property type="entry name" value="RAP"/>
</dbReference>
<keyword evidence="2" id="KW-0496">Mitochondrion</keyword>
<feature type="domain" description="RAP" evidence="3">
    <location>
        <begin position="499"/>
        <end position="556"/>
    </location>
</feature>
<reference evidence="4" key="1">
    <citation type="submission" date="2015-12" db="EMBL/GenBank/DDBJ databases">
        <title>De novo transcriptome assembly of four potential Pierce s Disease insect vectors from Arizona vineyards.</title>
        <authorList>
            <person name="Tassone E.E."/>
        </authorList>
    </citation>
    <scope>NUCLEOTIDE SEQUENCE</scope>
</reference>
<dbReference type="InterPro" id="IPR010622">
    <property type="entry name" value="FAST_Leu-rich"/>
</dbReference>
<dbReference type="GO" id="GO:0035770">
    <property type="term" value="C:ribonucleoprotein granule"/>
    <property type="evidence" value="ECO:0007669"/>
    <property type="project" value="TreeGrafter"/>
</dbReference>
<dbReference type="PANTHER" id="PTHR21228:SF69">
    <property type="entry name" value="GH07286P"/>
    <property type="match status" value="1"/>
</dbReference>
<evidence type="ECO:0000256" key="2">
    <source>
        <dbReference type="ARBA" id="ARBA00023128"/>
    </source>
</evidence>
<dbReference type="GO" id="GO:0005759">
    <property type="term" value="C:mitochondrial matrix"/>
    <property type="evidence" value="ECO:0007669"/>
    <property type="project" value="TreeGrafter"/>
</dbReference>
<sequence length="563" mass="63529">MFRYITLRNFTHIFKQAKCQSSLSSTLATKSLSNPSSTVNENTKIELEERNIVKSENKINSLKSNEEQKSKLVSTVFASLNEEEIKTSQDKSKYEFSKIDDLNRLLSKITYKISRSEALKIVSVLADWTNSGHISTSDFEKDRRYLKLCKILGQQSKGAEISVNESTHVPDDLATVLGVAGDDEAAKIIGNITINQMVKVITSLSARKRRSLPILRSLAFNIGKSSEKLNIKQGADILYAAAQLNFYDEVLFEKVCLDLTECIMMNSKRAVIGSISMSLGFLKYKDKELLDLLCEWTMKNINICHTQDFVSLLITLATLNYTPQNQDIFFEKLKGTIIQDGVSNTNIWLDVVWSLVILSQANHEHVASVLSPKFLEKLSTTNQGDLTMGCRLKLLNINGAAKLKIKDYKGPFLDSSDEKWNVSIQRTKDKQTLVTSVIDTLSNLVPSSYYLVTNIDSKMGFYIDGECIVDANLTPLPIIDKKTGKRIERESSRCIKIAILVLDYHDMTRGHTDSCGIANLAQELTRLLGYKVLTVDYTQFNPRDKLVSRVKYLKELLQERVKH</sequence>
<dbReference type="InterPro" id="IPR013579">
    <property type="entry name" value="FAST_2"/>
</dbReference>
<proteinExistence type="predicted"/>
<dbReference type="GO" id="GO:0003723">
    <property type="term" value="F:RNA binding"/>
    <property type="evidence" value="ECO:0007669"/>
    <property type="project" value="TreeGrafter"/>
</dbReference>
<comment type="subcellular location">
    <subcellularLocation>
        <location evidence="1">Mitochondrion</location>
    </subcellularLocation>
</comment>
<dbReference type="EMBL" id="GEDC01013110">
    <property type="protein sequence ID" value="JAS24188.1"/>
    <property type="molecule type" value="Transcribed_RNA"/>
</dbReference>
<dbReference type="InterPro" id="IPR050870">
    <property type="entry name" value="FAST_kinase"/>
</dbReference>
<evidence type="ECO:0000256" key="1">
    <source>
        <dbReference type="ARBA" id="ARBA00004173"/>
    </source>
</evidence>
<organism evidence="4">
    <name type="scientific">Clastoptera arizonana</name>
    <name type="common">Arizona spittle bug</name>
    <dbReference type="NCBI Taxonomy" id="38151"/>
    <lineage>
        <taxon>Eukaryota</taxon>
        <taxon>Metazoa</taxon>
        <taxon>Ecdysozoa</taxon>
        <taxon>Arthropoda</taxon>
        <taxon>Hexapoda</taxon>
        <taxon>Insecta</taxon>
        <taxon>Pterygota</taxon>
        <taxon>Neoptera</taxon>
        <taxon>Paraneoptera</taxon>
        <taxon>Hemiptera</taxon>
        <taxon>Auchenorrhyncha</taxon>
        <taxon>Cercopoidea</taxon>
        <taxon>Clastopteridae</taxon>
        <taxon>Clastoptera</taxon>
    </lineage>
</organism>
<evidence type="ECO:0000313" key="4">
    <source>
        <dbReference type="EMBL" id="JAS24188.1"/>
    </source>
</evidence>
<accession>A0A1B6DEQ9</accession>
<protein>
    <recommendedName>
        <fullName evidence="3">RAP domain-containing protein</fullName>
    </recommendedName>
</protein>
<dbReference type="GO" id="GO:0000963">
    <property type="term" value="P:mitochondrial RNA processing"/>
    <property type="evidence" value="ECO:0007669"/>
    <property type="project" value="TreeGrafter"/>
</dbReference>
<gene>
    <name evidence="4" type="ORF">g.9058</name>
</gene>